<reference evidence="3" key="1">
    <citation type="submission" date="2007-07" db="EMBL/GenBank/DDBJ databases">
        <title>PCAP assembly of the Caenorhabditis remanei genome.</title>
        <authorList>
            <consortium name="The Caenorhabditis remanei Sequencing Consortium"/>
            <person name="Wilson R.K."/>
        </authorList>
    </citation>
    <scope>NUCLEOTIDE SEQUENCE [LARGE SCALE GENOMIC DNA]</scope>
    <source>
        <strain evidence="3">PB4641</strain>
    </source>
</reference>
<dbReference type="EMBL" id="DS268431">
    <property type="protein sequence ID" value="EFO96838.1"/>
    <property type="molecule type" value="Genomic_DNA"/>
</dbReference>
<sequence>MNKNGGHLKRHRDSRCKSSNANISQPSTSSATKSSTKRDFDDTLVNYFAKSGKPLYNLENPLFREMILEVAKLGQAFDGEITTDIVLKRSRGRSIVESRLEEKTKEIIDLVLPAFDDQSASILADFGKLNVDFLSIKSGILLTQRNDEGVEHWKLIIVPIAMSPVNIKCKNADEVFKGIHEGLEKVSPLLDLSQFYLVADGGANIRRAGKIHFHSYIRCAAHATEIVGKRMLSPYKKHQPTEAHKKILSKYSNMLNLCKKLTTDLKADKLRYKKLAISLTTPTDTRWMSIYNCASNVYSNMSKLIAQLPNLEKREECLVLELATNENRQLYAEIHEIYSPLKECNLFFQRNDTTISDVIPAYLGLLDDIKQFSEKPNIHKNNKTLLLYAQKSVLKQIDDLSDAHYVAYYLNPEYKNLSDLQKRLDNHNVMLDAEEIVSETINKLDRMINTDMAPTSPSPQSSSATSTDSFLKRRMSKTPPPAVHTMASERLSYETHSVAVDPLYFWLASKSRFPRLFNIAKKVFSTPASEADVERSFSVLKSIYAENRQSLDLDFLQKLMLVKQFETL</sequence>
<feature type="compositionally biased region" description="Basic residues" evidence="1">
    <location>
        <begin position="1"/>
        <end position="14"/>
    </location>
</feature>
<evidence type="ECO:0000256" key="1">
    <source>
        <dbReference type="SAM" id="MobiDB-lite"/>
    </source>
</evidence>
<gene>
    <name evidence="3" type="ORF">CRE_17164</name>
</gene>
<proteinExistence type="predicted"/>
<dbReference type="OrthoDB" id="5103at2759"/>
<dbReference type="HOGENOM" id="CLU_029485_0_0_1"/>
<evidence type="ECO:0000313" key="4">
    <source>
        <dbReference type="Proteomes" id="UP000008281"/>
    </source>
</evidence>
<keyword evidence="4" id="KW-1185">Reference proteome</keyword>
<dbReference type="GO" id="GO:0046983">
    <property type="term" value="F:protein dimerization activity"/>
    <property type="evidence" value="ECO:0007669"/>
    <property type="project" value="InterPro"/>
</dbReference>
<dbReference type="PANTHER" id="PTHR37432:SF1">
    <property type="entry name" value="HAT C-TERMINAL DIMERISATION DOMAIN-CONTAINING PROTEIN-RELATED"/>
    <property type="match status" value="1"/>
</dbReference>
<dbReference type="InterPro" id="IPR012337">
    <property type="entry name" value="RNaseH-like_sf"/>
</dbReference>
<name>E3MAG9_CAERE</name>
<dbReference type="InParanoid" id="E3MAG9"/>
<accession>E3MAG9</accession>
<feature type="compositionally biased region" description="Polar residues" evidence="1">
    <location>
        <begin position="17"/>
        <end position="26"/>
    </location>
</feature>
<dbReference type="Proteomes" id="UP000008281">
    <property type="component" value="Unassembled WGS sequence"/>
</dbReference>
<dbReference type="Pfam" id="PF05699">
    <property type="entry name" value="Dimer_Tnp_hAT"/>
    <property type="match status" value="1"/>
</dbReference>
<feature type="compositionally biased region" description="Low complexity" evidence="1">
    <location>
        <begin position="454"/>
        <end position="469"/>
    </location>
</feature>
<protein>
    <recommendedName>
        <fullName evidence="2">HAT C-terminal dimerisation domain-containing protein</fullName>
    </recommendedName>
</protein>
<organism evidence="4">
    <name type="scientific">Caenorhabditis remanei</name>
    <name type="common">Caenorhabditis vulgaris</name>
    <dbReference type="NCBI Taxonomy" id="31234"/>
    <lineage>
        <taxon>Eukaryota</taxon>
        <taxon>Metazoa</taxon>
        <taxon>Ecdysozoa</taxon>
        <taxon>Nematoda</taxon>
        <taxon>Chromadorea</taxon>
        <taxon>Rhabditida</taxon>
        <taxon>Rhabditina</taxon>
        <taxon>Rhabditomorpha</taxon>
        <taxon>Rhabditoidea</taxon>
        <taxon>Rhabditidae</taxon>
        <taxon>Peloderinae</taxon>
        <taxon>Caenorhabditis</taxon>
    </lineage>
</organism>
<feature type="region of interest" description="Disordered" evidence="1">
    <location>
        <begin position="449"/>
        <end position="482"/>
    </location>
</feature>
<dbReference type="PANTHER" id="PTHR37432">
    <property type="entry name" value="PROTEIN CBG21304"/>
    <property type="match status" value="1"/>
</dbReference>
<feature type="region of interest" description="Disordered" evidence="1">
    <location>
        <begin position="1"/>
        <end position="36"/>
    </location>
</feature>
<evidence type="ECO:0000313" key="3">
    <source>
        <dbReference type="EMBL" id="EFO96838.1"/>
    </source>
</evidence>
<feature type="domain" description="HAT C-terminal dimerisation" evidence="2">
    <location>
        <begin position="498"/>
        <end position="564"/>
    </location>
</feature>
<dbReference type="InterPro" id="IPR008906">
    <property type="entry name" value="HATC_C_dom"/>
</dbReference>
<dbReference type="SUPFAM" id="SSF53098">
    <property type="entry name" value="Ribonuclease H-like"/>
    <property type="match status" value="1"/>
</dbReference>
<dbReference type="OMA" id="RWMTSYT"/>
<evidence type="ECO:0000259" key="2">
    <source>
        <dbReference type="Pfam" id="PF05699"/>
    </source>
</evidence>
<dbReference type="AlphaFoldDB" id="E3MAG9"/>